<reference evidence="1" key="1">
    <citation type="submission" date="2023-10" db="EMBL/GenBank/DDBJ databases">
        <authorList>
            <person name="Domelevo Entfellner J.-B."/>
        </authorList>
    </citation>
    <scope>NUCLEOTIDE SEQUENCE</scope>
</reference>
<accession>A0AA86RY66</accession>
<name>A0AA86RY66_9FABA</name>
<sequence length="95" mass="11175">MGILPRPSDTTWMIPPNAPSRPALSFQWQMVKVEVTWMKHHHMLALTTLNLLCTQHQHKQIWDNTILFFDHISEVFVLEDEHELIDVDLGEFQAK</sequence>
<dbReference type="EMBL" id="OY731399">
    <property type="protein sequence ID" value="CAJ1931825.1"/>
    <property type="molecule type" value="Genomic_DNA"/>
</dbReference>
<evidence type="ECO:0000313" key="2">
    <source>
        <dbReference type="Proteomes" id="UP001189624"/>
    </source>
</evidence>
<dbReference type="Proteomes" id="UP001189624">
    <property type="component" value="Chromosome 2"/>
</dbReference>
<dbReference type="AlphaFoldDB" id="A0AA86RY66"/>
<evidence type="ECO:0000313" key="1">
    <source>
        <dbReference type="EMBL" id="CAJ1931825.1"/>
    </source>
</evidence>
<keyword evidence="2" id="KW-1185">Reference proteome</keyword>
<dbReference type="Gramene" id="rna-AYBTSS11_LOCUS5472">
    <property type="protein sequence ID" value="CAJ1931825.1"/>
    <property type="gene ID" value="gene-AYBTSS11_LOCUS5472"/>
</dbReference>
<organism evidence="1 2">
    <name type="scientific">Sphenostylis stenocarpa</name>
    <dbReference type="NCBI Taxonomy" id="92480"/>
    <lineage>
        <taxon>Eukaryota</taxon>
        <taxon>Viridiplantae</taxon>
        <taxon>Streptophyta</taxon>
        <taxon>Embryophyta</taxon>
        <taxon>Tracheophyta</taxon>
        <taxon>Spermatophyta</taxon>
        <taxon>Magnoliopsida</taxon>
        <taxon>eudicotyledons</taxon>
        <taxon>Gunneridae</taxon>
        <taxon>Pentapetalae</taxon>
        <taxon>rosids</taxon>
        <taxon>fabids</taxon>
        <taxon>Fabales</taxon>
        <taxon>Fabaceae</taxon>
        <taxon>Papilionoideae</taxon>
        <taxon>50 kb inversion clade</taxon>
        <taxon>NPAAA clade</taxon>
        <taxon>indigoferoid/millettioid clade</taxon>
        <taxon>Phaseoleae</taxon>
        <taxon>Sphenostylis</taxon>
    </lineage>
</organism>
<gene>
    <name evidence="1" type="ORF">AYBTSS11_LOCUS5472</name>
</gene>
<protein>
    <submittedName>
        <fullName evidence="1">Uncharacterized protein</fullName>
    </submittedName>
</protein>
<proteinExistence type="predicted"/>